<dbReference type="InterPro" id="IPR023561">
    <property type="entry name" value="Carbonic_anhydrase_a-class"/>
</dbReference>
<dbReference type="EC" id="4.2.1.1" evidence="3 8"/>
<name>A3FFY1_CALSI</name>
<evidence type="ECO:0000313" key="10">
    <source>
        <dbReference type="EMBL" id="ABN51213.1"/>
    </source>
</evidence>
<evidence type="ECO:0000256" key="1">
    <source>
        <dbReference type="ARBA" id="ARBA00001947"/>
    </source>
</evidence>
<dbReference type="PROSITE" id="PS00162">
    <property type="entry name" value="ALPHA_CA_1"/>
    <property type="match status" value="1"/>
</dbReference>
<evidence type="ECO:0000256" key="5">
    <source>
        <dbReference type="ARBA" id="ARBA00022833"/>
    </source>
</evidence>
<dbReference type="AlphaFoldDB" id="A3FFY1"/>
<comment type="catalytic activity">
    <reaction evidence="7 8">
        <text>hydrogencarbonate + H(+) = CO2 + H2O</text>
        <dbReference type="Rhea" id="RHEA:10748"/>
        <dbReference type="ChEBI" id="CHEBI:15377"/>
        <dbReference type="ChEBI" id="CHEBI:15378"/>
        <dbReference type="ChEBI" id="CHEBI:16526"/>
        <dbReference type="ChEBI" id="CHEBI:17544"/>
        <dbReference type="EC" id="4.2.1.1"/>
    </reaction>
</comment>
<protein>
    <recommendedName>
        <fullName evidence="3 8">Carbonic anhydrase</fullName>
        <ecNumber evidence="3 8">4.2.1.1</ecNumber>
    </recommendedName>
</protein>
<accession>A3FFY1</accession>
<dbReference type="GO" id="GO:0005737">
    <property type="term" value="C:cytoplasm"/>
    <property type="evidence" value="ECO:0007669"/>
    <property type="project" value="TreeGrafter"/>
</dbReference>
<evidence type="ECO:0000256" key="6">
    <source>
        <dbReference type="ARBA" id="ARBA00023239"/>
    </source>
</evidence>
<evidence type="ECO:0000256" key="4">
    <source>
        <dbReference type="ARBA" id="ARBA00022723"/>
    </source>
</evidence>
<dbReference type="SUPFAM" id="SSF51069">
    <property type="entry name" value="Carbonic anhydrase"/>
    <property type="match status" value="1"/>
</dbReference>
<comment type="function">
    <text evidence="8">Reversible hydration of carbon dioxide.</text>
</comment>
<dbReference type="GO" id="GO:0008270">
    <property type="term" value="F:zinc ion binding"/>
    <property type="evidence" value="ECO:0007669"/>
    <property type="project" value="UniProtKB-UniRule"/>
</dbReference>
<feature type="domain" description="Alpha-carbonic anhydrase" evidence="9">
    <location>
        <begin position="2"/>
        <end position="265"/>
    </location>
</feature>
<comment type="similarity">
    <text evidence="2 8">Belongs to the alpha-carbonic anhydrase family.</text>
</comment>
<evidence type="ECO:0000256" key="2">
    <source>
        <dbReference type="ARBA" id="ARBA00010718"/>
    </source>
</evidence>
<sequence length="271" mass="30069">MVGWGYAKANGPSTWPAMFPVAGGSKQSPIDIKRRGCPEDPRLNKIRAAYADIMISELSNSGASWKAQIGSGRSSLRGGPLGDDEYVLEQFHPHWGKTNERGSEHTVDGTCYPAELHLVHWNKSKFSSFAQAAASEGGLAVLGMFLTIGQEHPEMSKICNLLPFISHKGQAITVTNPVRPETFLPKNGSYYTYSGSLTTPPCYESVTWIVFEQPIQVSEAQLDAFRRLKSYHPCEDCPQDELQGALVENYRPPCPLCDRVVRKYSDKQEEE</sequence>
<dbReference type="Pfam" id="PF00194">
    <property type="entry name" value="Carb_anhydrase"/>
    <property type="match status" value="1"/>
</dbReference>
<comment type="cofactor">
    <cofactor evidence="1 8">
        <name>Zn(2+)</name>
        <dbReference type="ChEBI" id="CHEBI:29105"/>
    </cofactor>
</comment>
<evidence type="ECO:0000256" key="8">
    <source>
        <dbReference type="RuleBase" id="RU367011"/>
    </source>
</evidence>
<proteinExistence type="evidence at transcript level"/>
<evidence type="ECO:0000259" key="9">
    <source>
        <dbReference type="PROSITE" id="PS51144"/>
    </source>
</evidence>
<evidence type="ECO:0000256" key="7">
    <source>
        <dbReference type="ARBA" id="ARBA00048348"/>
    </source>
</evidence>
<organism evidence="10">
    <name type="scientific">Callinectes sapidus</name>
    <name type="common">Blue crab</name>
    <dbReference type="NCBI Taxonomy" id="6763"/>
    <lineage>
        <taxon>Eukaryota</taxon>
        <taxon>Metazoa</taxon>
        <taxon>Ecdysozoa</taxon>
        <taxon>Arthropoda</taxon>
        <taxon>Crustacea</taxon>
        <taxon>Multicrustacea</taxon>
        <taxon>Malacostraca</taxon>
        <taxon>Eumalacostraca</taxon>
        <taxon>Eucarida</taxon>
        <taxon>Decapoda</taxon>
        <taxon>Pleocyemata</taxon>
        <taxon>Brachyura</taxon>
        <taxon>Eubrachyura</taxon>
        <taxon>Portunoidea</taxon>
        <taxon>Portunidae</taxon>
        <taxon>Portuninae</taxon>
        <taxon>Callinectes</taxon>
    </lineage>
</organism>
<dbReference type="SMART" id="SM01057">
    <property type="entry name" value="Carb_anhydrase"/>
    <property type="match status" value="1"/>
</dbReference>
<keyword evidence="5 8" id="KW-0862">Zinc</keyword>
<evidence type="ECO:0000256" key="3">
    <source>
        <dbReference type="ARBA" id="ARBA00012925"/>
    </source>
</evidence>
<dbReference type="InterPro" id="IPR018338">
    <property type="entry name" value="Carbonic_anhydrase_a-class_CS"/>
</dbReference>
<keyword evidence="4 8" id="KW-0479">Metal-binding</keyword>
<dbReference type="PANTHER" id="PTHR18952">
    <property type="entry name" value="CARBONIC ANHYDRASE"/>
    <property type="match status" value="1"/>
</dbReference>
<dbReference type="InterPro" id="IPR036398">
    <property type="entry name" value="CA_dom_sf"/>
</dbReference>
<dbReference type="InterPro" id="IPR001148">
    <property type="entry name" value="CA_dom"/>
</dbReference>
<dbReference type="SMR" id="A3FFY1"/>
<dbReference type="GO" id="GO:0004089">
    <property type="term" value="F:carbonate dehydratase activity"/>
    <property type="evidence" value="ECO:0007669"/>
    <property type="project" value="UniProtKB-UniRule"/>
</dbReference>
<reference evidence="10" key="1">
    <citation type="journal article" date="2007" name="J. Exp. Biol.">
        <title>Salinity-stimulated changes in expression and activity of two carbonic anhydrase isoforms in the blue crab Callinectes sapidus.</title>
        <authorList>
            <person name="Serrano L."/>
            <person name="Halanych K.M."/>
            <person name="Henry R.P."/>
        </authorList>
    </citation>
    <scope>NUCLEOTIDE SEQUENCE</scope>
    <source>
        <tissue evidence="10">Gills</tissue>
    </source>
</reference>
<dbReference type="EMBL" id="EF375490">
    <property type="protein sequence ID" value="ABN51213.1"/>
    <property type="molecule type" value="mRNA"/>
</dbReference>
<keyword evidence="6 8" id="KW-0456">Lyase</keyword>
<dbReference type="BRENDA" id="4.2.1.1">
    <property type="organism ID" value="9707"/>
</dbReference>
<dbReference type="Gene3D" id="3.10.200.10">
    <property type="entry name" value="Alpha carbonic anhydrase"/>
    <property type="match status" value="1"/>
</dbReference>
<dbReference type="PANTHER" id="PTHR18952:SF141">
    <property type="entry name" value="CARBONIC ANHYDRASE"/>
    <property type="match status" value="1"/>
</dbReference>
<dbReference type="PROSITE" id="PS51144">
    <property type="entry name" value="ALPHA_CA_2"/>
    <property type="match status" value="1"/>
</dbReference>